<proteinExistence type="predicted"/>
<evidence type="ECO:0000256" key="1">
    <source>
        <dbReference type="SAM" id="MobiDB-lite"/>
    </source>
</evidence>
<dbReference type="AlphaFoldDB" id="A0A1H6DQ03"/>
<evidence type="ECO:0000313" key="2">
    <source>
        <dbReference type="EMBL" id="SEG87224.1"/>
    </source>
</evidence>
<dbReference type="Proteomes" id="UP000236754">
    <property type="component" value="Unassembled WGS sequence"/>
</dbReference>
<organism evidence="2 3">
    <name type="scientific">Actinacidiphila yanglinensis</name>
    <dbReference type="NCBI Taxonomy" id="310779"/>
    <lineage>
        <taxon>Bacteria</taxon>
        <taxon>Bacillati</taxon>
        <taxon>Actinomycetota</taxon>
        <taxon>Actinomycetes</taxon>
        <taxon>Kitasatosporales</taxon>
        <taxon>Streptomycetaceae</taxon>
        <taxon>Actinacidiphila</taxon>
    </lineage>
</organism>
<accession>A0A1H6DQ03</accession>
<sequence length="33" mass="3555">MPEPLPQSLFPPLSRRPGDPDATDPRVPESVGV</sequence>
<feature type="compositionally biased region" description="Basic and acidic residues" evidence="1">
    <location>
        <begin position="16"/>
        <end position="27"/>
    </location>
</feature>
<reference evidence="2 3" key="1">
    <citation type="submission" date="2016-10" db="EMBL/GenBank/DDBJ databases">
        <authorList>
            <person name="de Groot N.N."/>
        </authorList>
    </citation>
    <scope>NUCLEOTIDE SEQUENCE [LARGE SCALE GENOMIC DNA]</scope>
    <source>
        <strain evidence="2 3">CGMCC 4.2023</strain>
    </source>
</reference>
<name>A0A1H6DQ03_9ACTN</name>
<feature type="region of interest" description="Disordered" evidence="1">
    <location>
        <begin position="1"/>
        <end position="33"/>
    </location>
</feature>
<dbReference type="EMBL" id="FNVU01000018">
    <property type="protein sequence ID" value="SEG87224.1"/>
    <property type="molecule type" value="Genomic_DNA"/>
</dbReference>
<gene>
    <name evidence="2" type="ORF">SAMN05216223_11860</name>
</gene>
<protein>
    <submittedName>
        <fullName evidence="2">Uncharacterized protein</fullName>
    </submittedName>
</protein>
<evidence type="ECO:0000313" key="3">
    <source>
        <dbReference type="Proteomes" id="UP000236754"/>
    </source>
</evidence>
<keyword evidence="3" id="KW-1185">Reference proteome</keyword>